<feature type="transmembrane region" description="Helical" evidence="7">
    <location>
        <begin position="50"/>
        <end position="75"/>
    </location>
</feature>
<proteinExistence type="predicted"/>
<dbReference type="GO" id="GO:0022857">
    <property type="term" value="F:transmembrane transporter activity"/>
    <property type="evidence" value="ECO:0007669"/>
    <property type="project" value="InterPro"/>
</dbReference>
<organism evidence="9 10">
    <name type="scientific">Glutamicibacter creatinolyticus</name>
    <dbReference type="NCBI Taxonomy" id="162496"/>
    <lineage>
        <taxon>Bacteria</taxon>
        <taxon>Bacillati</taxon>
        <taxon>Actinomycetota</taxon>
        <taxon>Actinomycetes</taxon>
        <taxon>Micrococcales</taxon>
        <taxon>Micrococcaceae</taxon>
        <taxon>Glutamicibacter</taxon>
    </lineage>
</organism>
<dbReference type="InterPro" id="IPR050171">
    <property type="entry name" value="MFS_Transporters"/>
</dbReference>
<dbReference type="InterPro" id="IPR001958">
    <property type="entry name" value="Tet-R_TetA/multi-R_MdtG-like"/>
</dbReference>
<dbReference type="InterPro" id="IPR011701">
    <property type="entry name" value="MFS"/>
</dbReference>
<evidence type="ECO:0000313" key="9">
    <source>
        <dbReference type="EMBL" id="QCY46986.1"/>
    </source>
</evidence>
<dbReference type="InterPro" id="IPR020846">
    <property type="entry name" value="MFS_dom"/>
</dbReference>
<keyword evidence="4 7" id="KW-0812">Transmembrane</keyword>
<dbReference type="PANTHER" id="PTHR23517">
    <property type="entry name" value="RESISTANCE PROTEIN MDTM, PUTATIVE-RELATED-RELATED"/>
    <property type="match status" value="1"/>
</dbReference>
<dbReference type="SUPFAM" id="SSF103473">
    <property type="entry name" value="MFS general substrate transporter"/>
    <property type="match status" value="1"/>
</dbReference>
<dbReference type="RefSeq" id="WP_175419351.1">
    <property type="nucleotide sequence ID" value="NZ_CP034412.1"/>
</dbReference>
<dbReference type="GO" id="GO:0005886">
    <property type="term" value="C:plasma membrane"/>
    <property type="evidence" value="ECO:0007669"/>
    <property type="project" value="UniProtKB-SubCell"/>
</dbReference>
<evidence type="ECO:0000259" key="8">
    <source>
        <dbReference type="PROSITE" id="PS50850"/>
    </source>
</evidence>
<keyword evidence="6 7" id="KW-0472">Membrane</keyword>
<keyword evidence="5 7" id="KW-1133">Transmembrane helix</keyword>
<protein>
    <submittedName>
        <fullName evidence="9">Multidrug efflux protein YfmO</fullName>
    </submittedName>
</protein>
<name>A0A5B7WS66_9MICC</name>
<dbReference type="Pfam" id="PF07690">
    <property type="entry name" value="MFS_1"/>
    <property type="match status" value="2"/>
</dbReference>
<feature type="transmembrane region" description="Helical" evidence="7">
    <location>
        <begin position="317"/>
        <end position="340"/>
    </location>
</feature>
<sequence length="415" mass="42803">MPKIAPRTERLRVPREITILLIAAFIIALGFGLIAPILPQYAVSFDVGAAAASIIVSIFAFARLIFAPVAGVLTAKLGEPKIYVTGVSLVAVSTLLCAAVQDYTQLLVARGLGGFGSTMFTISAMALIARLAPDGSRGRISGMYAGAFLLGNVMGPVFGSLLAPFGMRLPFLIYGVALLIAAAVVYFALARKPVQEKLEDNEVAEPSAPVPVLTTREALRSPTFRAAMASGFSYGWLAFGIRTSMIPLFALAVFGEGTGQRVAGISLAIFAVGNGVALTFSGKLTDAIGRKKPVLLGMAILLSSIVLMGYFTSLPAFIIFSILAGFGGGILGPAQQAAVADVIGAGRNGGKALAGFQMATDLGAIIGPLIAGFMADHINYQVALSASGAVCLVGVVAWLFTPTTVTAVEARPSQS</sequence>
<evidence type="ECO:0000256" key="5">
    <source>
        <dbReference type="ARBA" id="ARBA00022989"/>
    </source>
</evidence>
<dbReference type="PROSITE" id="PS50850">
    <property type="entry name" value="MFS"/>
    <property type="match status" value="1"/>
</dbReference>
<evidence type="ECO:0000256" key="2">
    <source>
        <dbReference type="ARBA" id="ARBA00022448"/>
    </source>
</evidence>
<dbReference type="InterPro" id="IPR036259">
    <property type="entry name" value="MFS_trans_sf"/>
</dbReference>
<keyword evidence="3" id="KW-1003">Cell membrane</keyword>
<evidence type="ECO:0000256" key="7">
    <source>
        <dbReference type="SAM" id="Phobius"/>
    </source>
</evidence>
<gene>
    <name evidence="9" type="ORF">GcLGCM259_1251</name>
</gene>
<accession>A0A5B7WS66</accession>
<keyword evidence="2" id="KW-0813">Transport</keyword>
<feature type="transmembrane region" description="Helical" evidence="7">
    <location>
        <begin position="17"/>
        <end position="38"/>
    </location>
</feature>
<feature type="transmembrane region" description="Helical" evidence="7">
    <location>
        <begin position="107"/>
        <end position="132"/>
    </location>
</feature>
<dbReference type="PANTHER" id="PTHR23517:SF13">
    <property type="entry name" value="MAJOR FACILITATOR SUPERFAMILY MFS_1"/>
    <property type="match status" value="1"/>
</dbReference>
<feature type="transmembrane region" description="Helical" evidence="7">
    <location>
        <begin position="82"/>
        <end position="101"/>
    </location>
</feature>
<dbReference type="PRINTS" id="PR01035">
    <property type="entry name" value="TCRTETA"/>
</dbReference>
<reference evidence="9 10" key="1">
    <citation type="submission" date="2018-12" db="EMBL/GenBank/DDBJ databases">
        <title>Complete Genome Sequence of Glutamicibacter creatinolyticus strain LGCM259,isolated from an abscess of a 12-year-old mare in Italy.</title>
        <authorList>
            <person name="Santos R.G."/>
            <person name="Silva A.L."/>
            <person name="Seyffert N."/>
            <person name="Castro T.L.P."/>
            <person name="Attili A.R."/>
            <person name="Rifici C."/>
            <person name="Mazzullo G."/>
            <person name="Brenig B."/>
            <person name="Venanzi F."/>
            <person name="Azevedo V."/>
        </authorList>
    </citation>
    <scope>NUCLEOTIDE SEQUENCE [LARGE SCALE GENOMIC DNA]</scope>
    <source>
        <strain evidence="9 10">LGCM 259</strain>
    </source>
</reference>
<comment type="subcellular location">
    <subcellularLocation>
        <location evidence="1">Cell membrane</location>
        <topology evidence="1">Multi-pass membrane protein</topology>
    </subcellularLocation>
</comment>
<dbReference type="Gene3D" id="1.20.1250.20">
    <property type="entry name" value="MFS general substrate transporter like domains"/>
    <property type="match status" value="2"/>
</dbReference>
<dbReference type="AlphaFoldDB" id="A0A5B7WS66"/>
<dbReference type="KEGG" id="gcr:GcLGCM259_1251"/>
<dbReference type="Proteomes" id="UP000307000">
    <property type="component" value="Chromosome"/>
</dbReference>
<evidence type="ECO:0000256" key="6">
    <source>
        <dbReference type="ARBA" id="ARBA00023136"/>
    </source>
</evidence>
<evidence type="ECO:0000256" key="1">
    <source>
        <dbReference type="ARBA" id="ARBA00004651"/>
    </source>
</evidence>
<evidence type="ECO:0000256" key="3">
    <source>
        <dbReference type="ARBA" id="ARBA00022475"/>
    </source>
</evidence>
<feature type="transmembrane region" description="Helical" evidence="7">
    <location>
        <begin position="261"/>
        <end position="281"/>
    </location>
</feature>
<feature type="transmembrane region" description="Helical" evidence="7">
    <location>
        <begin position="380"/>
        <end position="401"/>
    </location>
</feature>
<dbReference type="EMBL" id="CP034412">
    <property type="protein sequence ID" value="QCY46986.1"/>
    <property type="molecule type" value="Genomic_DNA"/>
</dbReference>
<feature type="transmembrane region" description="Helical" evidence="7">
    <location>
        <begin position="171"/>
        <end position="189"/>
    </location>
</feature>
<feature type="transmembrane region" description="Helical" evidence="7">
    <location>
        <begin position="293"/>
        <end position="311"/>
    </location>
</feature>
<feature type="transmembrane region" description="Helical" evidence="7">
    <location>
        <begin position="144"/>
        <end position="165"/>
    </location>
</feature>
<feature type="domain" description="Major facilitator superfamily (MFS) profile" evidence="8">
    <location>
        <begin position="16"/>
        <end position="406"/>
    </location>
</feature>
<feature type="transmembrane region" description="Helical" evidence="7">
    <location>
        <begin position="352"/>
        <end position="374"/>
    </location>
</feature>
<evidence type="ECO:0000256" key="4">
    <source>
        <dbReference type="ARBA" id="ARBA00022692"/>
    </source>
</evidence>
<keyword evidence="10" id="KW-1185">Reference proteome</keyword>
<dbReference type="CDD" id="cd17325">
    <property type="entry name" value="MFS_MdtG_SLC18_like"/>
    <property type="match status" value="1"/>
</dbReference>
<feature type="transmembrane region" description="Helical" evidence="7">
    <location>
        <begin position="234"/>
        <end position="255"/>
    </location>
</feature>
<evidence type="ECO:0000313" key="10">
    <source>
        <dbReference type="Proteomes" id="UP000307000"/>
    </source>
</evidence>